<evidence type="ECO:0000313" key="2">
    <source>
        <dbReference type="EMBL" id="SUQ14309.1"/>
    </source>
</evidence>
<evidence type="ECO:0000256" key="1">
    <source>
        <dbReference type="SAM" id="Phobius"/>
    </source>
</evidence>
<name>A0A315ZZ62_9FIRM</name>
<dbReference type="OrthoDB" id="2058047at2"/>
<sequence>MLYNLYQFVHDSLGLHFWDIPALLVGVIMIVVFAVHRNNQKKREKDFEDELEEKIKAIQEGTSGGNVKA</sequence>
<gene>
    <name evidence="2" type="ORF">SAMN05216529_105285</name>
</gene>
<feature type="transmembrane region" description="Helical" evidence="1">
    <location>
        <begin position="15"/>
        <end position="35"/>
    </location>
</feature>
<dbReference type="AlphaFoldDB" id="A0A315ZZ62"/>
<keyword evidence="1" id="KW-0812">Transmembrane</keyword>
<evidence type="ECO:0000313" key="3">
    <source>
        <dbReference type="Proteomes" id="UP000254051"/>
    </source>
</evidence>
<organism evidence="2 3">
    <name type="scientific">Faecalicatena contorta</name>
    <dbReference type="NCBI Taxonomy" id="39482"/>
    <lineage>
        <taxon>Bacteria</taxon>
        <taxon>Bacillati</taxon>
        <taxon>Bacillota</taxon>
        <taxon>Clostridia</taxon>
        <taxon>Lachnospirales</taxon>
        <taxon>Lachnospiraceae</taxon>
        <taxon>Faecalicatena</taxon>
    </lineage>
</organism>
<protein>
    <submittedName>
        <fullName evidence="2">Uncharacterized protein</fullName>
    </submittedName>
</protein>
<dbReference type="Proteomes" id="UP000254051">
    <property type="component" value="Unassembled WGS sequence"/>
</dbReference>
<proteinExistence type="predicted"/>
<reference evidence="3" key="1">
    <citation type="submission" date="2017-07" db="EMBL/GenBank/DDBJ databases">
        <authorList>
            <person name="Varghese N."/>
            <person name="Submissions S."/>
        </authorList>
    </citation>
    <scope>NUCLEOTIDE SEQUENCE [LARGE SCALE GENOMIC DNA]</scope>
    <source>
        <strain evidence="3">NLAE-zl-C134</strain>
    </source>
</reference>
<dbReference type="RefSeq" id="WP_109711057.1">
    <property type="nucleotide sequence ID" value="NZ_QGDS01000005.1"/>
</dbReference>
<accession>A0A315ZZ62</accession>
<keyword evidence="1" id="KW-0472">Membrane</keyword>
<keyword evidence="3" id="KW-1185">Reference proteome</keyword>
<keyword evidence="1" id="KW-1133">Transmembrane helix</keyword>
<dbReference type="EMBL" id="UHJJ01000005">
    <property type="protein sequence ID" value="SUQ14309.1"/>
    <property type="molecule type" value="Genomic_DNA"/>
</dbReference>